<feature type="region of interest" description="Disordered" evidence="1">
    <location>
        <begin position="740"/>
        <end position="760"/>
    </location>
</feature>
<sequence length="1151" mass="124574">MKVFQTPTGNSAEDEQNNKRHARRYRVYLIILAVWIAFLVILATTLTPMLVLQYEDTAADKAYRAEENRLANDFTTEFRDAVLNAISAVYGFQGFIMGNMKTLPNMNGTKEKRVEGQYFPDFQSYAKLVNSSTVSIAVFLTAPGGVTYQFFPKEYGAALSNWDLLEGEQQHPHLNFQAMRQRSMWDAINSGKLSIAGPYRTKNLPFLEIVASKSSITLGSAMGGETWWIDLRQPVYKATADATISISTFWGFAMAALDVIDLLEDNQFEETMRENDMEYIVYTHNKQHDCIVVVSSWPQESDCTVPFMRDFIQTATVHDVLDDQLAWKVAVRSSKRGKQLTAHLRVIIVLASVLGTVGVFALVLYLIILCTRVYDGTVHAPKQAPFAMLTVGPCRGEELWDLASDQMVAVTDRLGKVLAHQMVRHRAYQIQQVHPLTTSYVTRTVSAAVQMAFDMIEELHRRPIDDALRHLLGDDGRLLLSYAVHWCNDAVVQLDTVEGGYRYEGPDVVYGGRMWVFAAPSVVTVSPTALSVSQDIPHLQYKLFDSVFLRGVTERQDLYVVFDPTNQKLCEAEALAAEQVRRARQSQRRAAESKSSDTNSNKGHNLYSFNHNGDDGSNLDIGSFGGYPHPHSGGSSGEGGGNRGSPDANGNAHSGSNSSTPLSGLRPRTAAAHITKKDGAVGITSAALTPVIVPSSVMSPPLPAQRIGPAVEAASNPLVLSATDIAALPERWMVPRLGEWSDTSSNYEDAKEGDDEGKSCSFPALSDEETLYAGNKTTEAFAESQADTGKSSNTEPQQQPTQNASLKAAQYNVCIPPPPALPPISSTARPTTSITANALADARAHGVVNHHPGSLADLSSRRVLDSLYGSAISSVGTSTSNTSSSLAASAIGASQRHNELSAAKSRVVVPPSAELTAAAAASGGHGVISKSPSCAPLPDGSITHARRITIGPTSSYDNPLAHNLATGSAAAAAIASAQDGAPLDVCAASASALRVAVVSFAGDGDPLVDSRVSLDSFNSDFLLRTAITAQVDSLLRTVFDRQAVALDVSYDSVRVLVYYFYSSYKILFRPLAAPERHNIYRRLVTAFGVPQQGILEHLAARCAIRFLQHHEETQTLLWDQQRRLQTHARSISGPSTASVSVSDDAESSSSS</sequence>
<evidence type="ECO:0000256" key="1">
    <source>
        <dbReference type="SAM" id="MobiDB-lite"/>
    </source>
</evidence>
<name>A0A0N1IKJ0_LEPSE</name>
<evidence type="ECO:0000313" key="4">
    <source>
        <dbReference type="Proteomes" id="UP000038009"/>
    </source>
</evidence>
<reference evidence="3 4" key="1">
    <citation type="journal article" date="2015" name="PLoS Pathog.">
        <title>Leptomonas seymouri: Adaptations to the Dixenous Life Cycle Analyzed by Genome Sequencing, Transcriptome Profiling and Co-infection with Leishmania donovani.</title>
        <authorList>
            <person name="Kraeva N."/>
            <person name="Butenko A."/>
            <person name="Hlavacova J."/>
            <person name="Kostygov A."/>
            <person name="Myskova J."/>
            <person name="Grybchuk D."/>
            <person name="Lestinova T."/>
            <person name="Votypka J."/>
            <person name="Volf P."/>
            <person name="Opperdoes F."/>
            <person name="Flegontov P."/>
            <person name="Lukes J."/>
            <person name="Yurchenko V."/>
        </authorList>
    </citation>
    <scope>NUCLEOTIDE SEQUENCE [LARGE SCALE GENOMIC DNA]</scope>
    <source>
        <strain evidence="3 4">ATCC 30220</strain>
    </source>
</reference>
<feature type="compositionally biased region" description="Gly residues" evidence="1">
    <location>
        <begin position="634"/>
        <end position="643"/>
    </location>
</feature>
<dbReference type="VEuPathDB" id="TriTrypDB:Lsey_0138_0150"/>
<dbReference type="OrthoDB" id="272956at2759"/>
<keyword evidence="2" id="KW-0812">Transmembrane</keyword>
<dbReference type="Gene3D" id="3.30.70.1230">
    <property type="entry name" value="Nucleotide cyclase"/>
    <property type="match status" value="1"/>
</dbReference>
<feature type="transmembrane region" description="Helical" evidence="2">
    <location>
        <begin position="27"/>
        <end position="51"/>
    </location>
</feature>
<feature type="compositionally biased region" description="Polar residues" evidence="1">
    <location>
        <begin position="596"/>
        <end position="611"/>
    </location>
</feature>
<keyword evidence="2" id="KW-0472">Membrane</keyword>
<evidence type="ECO:0008006" key="5">
    <source>
        <dbReference type="Google" id="ProtNLM"/>
    </source>
</evidence>
<protein>
    <recommendedName>
        <fullName evidence="5">CHASE domain-containing protein</fullName>
    </recommendedName>
</protein>
<comment type="caution">
    <text evidence="3">The sequence shown here is derived from an EMBL/GenBank/DDBJ whole genome shotgun (WGS) entry which is preliminary data.</text>
</comment>
<dbReference type="SUPFAM" id="SSF55073">
    <property type="entry name" value="Nucleotide cyclase"/>
    <property type="match status" value="1"/>
</dbReference>
<feature type="compositionally biased region" description="Low complexity" evidence="1">
    <location>
        <begin position="644"/>
        <end position="659"/>
    </location>
</feature>
<feature type="region of interest" description="Disordered" evidence="1">
    <location>
        <begin position="782"/>
        <end position="805"/>
    </location>
</feature>
<keyword evidence="2" id="KW-1133">Transmembrane helix</keyword>
<dbReference type="AlphaFoldDB" id="A0A0N1IKJ0"/>
<evidence type="ECO:0000256" key="2">
    <source>
        <dbReference type="SAM" id="Phobius"/>
    </source>
</evidence>
<proteinExistence type="predicted"/>
<accession>A0A0N1IKJ0</accession>
<dbReference type="EMBL" id="LJSK01000138">
    <property type="protein sequence ID" value="KPI86300.1"/>
    <property type="molecule type" value="Genomic_DNA"/>
</dbReference>
<feature type="region of interest" description="Disordered" evidence="1">
    <location>
        <begin position="581"/>
        <end position="667"/>
    </location>
</feature>
<evidence type="ECO:0000313" key="3">
    <source>
        <dbReference type="EMBL" id="KPI86300.1"/>
    </source>
</evidence>
<feature type="transmembrane region" description="Helical" evidence="2">
    <location>
        <begin position="342"/>
        <end position="368"/>
    </location>
</feature>
<gene>
    <name evidence="3" type="ORF">ABL78_4647</name>
</gene>
<dbReference type="InterPro" id="IPR029787">
    <property type="entry name" value="Nucleotide_cyclase"/>
</dbReference>
<feature type="compositionally biased region" description="Polar residues" evidence="1">
    <location>
        <begin position="785"/>
        <end position="805"/>
    </location>
</feature>
<organism evidence="3 4">
    <name type="scientific">Leptomonas seymouri</name>
    <dbReference type="NCBI Taxonomy" id="5684"/>
    <lineage>
        <taxon>Eukaryota</taxon>
        <taxon>Discoba</taxon>
        <taxon>Euglenozoa</taxon>
        <taxon>Kinetoplastea</taxon>
        <taxon>Metakinetoplastina</taxon>
        <taxon>Trypanosomatida</taxon>
        <taxon>Trypanosomatidae</taxon>
        <taxon>Leishmaniinae</taxon>
        <taxon>Leptomonas</taxon>
    </lineage>
</organism>
<feature type="transmembrane region" description="Helical" evidence="2">
    <location>
        <begin position="81"/>
        <end position="100"/>
    </location>
</feature>
<dbReference type="Proteomes" id="UP000038009">
    <property type="component" value="Unassembled WGS sequence"/>
</dbReference>
<feature type="compositionally biased region" description="Low complexity" evidence="1">
    <location>
        <begin position="1135"/>
        <end position="1151"/>
    </location>
</feature>
<keyword evidence="4" id="KW-1185">Reference proteome</keyword>
<feature type="region of interest" description="Disordered" evidence="1">
    <location>
        <begin position="1129"/>
        <end position="1151"/>
    </location>
</feature>
<dbReference type="OMA" id="QRHEETQ"/>